<comment type="similarity">
    <text evidence="2">Belongs to the major facilitator superfamily. Monocarboxylate porter (TC 2.A.1.13) family.</text>
</comment>
<feature type="transmembrane region" description="Helical" evidence="4">
    <location>
        <begin position="217"/>
        <end position="236"/>
    </location>
</feature>
<protein>
    <submittedName>
        <fullName evidence="6">Monocarboxylate transporter</fullName>
    </submittedName>
</protein>
<feature type="transmembrane region" description="Helical" evidence="4">
    <location>
        <begin position="160"/>
        <end position="179"/>
    </location>
</feature>
<dbReference type="InterPro" id="IPR050327">
    <property type="entry name" value="Proton-linked_MCT"/>
</dbReference>
<dbReference type="Gene3D" id="1.20.1250.20">
    <property type="entry name" value="MFS general substrate transporter like domains"/>
    <property type="match status" value="2"/>
</dbReference>
<dbReference type="PROSITE" id="PS50850">
    <property type="entry name" value="MFS"/>
    <property type="match status" value="1"/>
</dbReference>
<evidence type="ECO:0000256" key="4">
    <source>
        <dbReference type="SAM" id="Phobius"/>
    </source>
</evidence>
<comment type="subcellular location">
    <subcellularLocation>
        <location evidence="1">Membrane</location>
        <topology evidence="1">Multi-pass membrane protein</topology>
    </subcellularLocation>
</comment>
<proteinExistence type="inferred from homology"/>
<dbReference type="OMA" id="SMPQVHI"/>
<dbReference type="Pfam" id="PF07690">
    <property type="entry name" value="MFS_1"/>
    <property type="match status" value="1"/>
</dbReference>
<feature type="transmembrane region" description="Helical" evidence="4">
    <location>
        <begin position="248"/>
        <end position="268"/>
    </location>
</feature>
<feature type="transmembrane region" description="Helical" evidence="4">
    <location>
        <begin position="447"/>
        <end position="468"/>
    </location>
</feature>
<name>A0A7U2MHV4_ASPFN</name>
<dbReference type="InterPro" id="IPR036259">
    <property type="entry name" value="MFS_trans_sf"/>
</dbReference>
<accession>A0A7U2MHV4</accession>
<reference evidence="7" key="1">
    <citation type="journal article" date="2021" name="G3 (Bethesda)">
        <title>Chromosome assembled and annotated genome sequence of Aspergillus flavus NRRL 3357.</title>
        <authorList>
            <person name="Skerker J.M."/>
            <person name="Pianalto K.M."/>
            <person name="Mondo S.J."/>
            <person name="Yang K."/>
            <person name="Arkin A.P."/>
            <person name="Keller N.P."/>
            <person name="Grigoriev I.V."/>
            <person name="Louise Glass N.L."/>
        </authorList>
    </citation>
    <scope>NUCLEOTIDE SEQUENCE [LARGE SCALE GENOMIC DNA]</scope>
    <source>
        <strain evidence="7">ATCC 200026 / FGSC A1120 / IAM 13836 / NRRL 3357 / JCM 12722 / SRRC 167</strain>
    </source>
</reference>
<dbReference type="PANTHER" id="PTHR11360:SF315">
    <property type="entry name" value="TRANSPORTER MCH2-RELATED"/>
    <property type="match status" value="1"/>
</dbReference>
<dbReference type="EMBL" id="CP044621">
    <property type="protein sequence ID" value="QRD84039.1"/>
    <property type="molecule type" value="Genomic_DNA"/>
</dbReference>
<feature type="transmembrane region" description="Helical" evidence="4">
    <location>
        <begin position="185"/>
        <end position="205"/>
    </location>
</feature>
<dbReference type="InterPro" id="IPR020846">
    <property type="entry name" value="MFS_dom"/>
</dbReference>
<evidence type="ECO:0000259" key="5">
    <source>
        <dbReference type="PROSITE" id="PS50850"/>
    </source>
</evidence>
<dbReference type="GO" id="GO:0022857">
    <property type="term" value="F:transmembrane transporter activity"/>
    <property type="evidence" value="ECO:0007669"/>
    <property type="project" value="InterPro"/>
</dbReference>
<evidence type="ECO:0000313" key="7">
    <source>
        <dbReference type="Proteomes" id="UP000596276"/>
    </source>
</evidence>
<organism evidence="6 7">
    <name type="scientific">Aspergillus flavus (strain ATCC 200026 / FGSC A1120 / IAM 13836 / NRRL 3357 / JCM 12722 / SRRC 167)</name>
    <dbReference type="NCBI Taxonomy" id="332952"/>
    <lineage>
        <taxon>Eukaryota</taxon>
        <taxon>Fungi</taxon>
        <taxon>Dikarya</taxon>
        <taxon>Ascomycota</taxon>
        <taxon>Pezizomycotina</taxon>
        <taxon>Eurotiomycetes</taxon>
        <taxon>Eurotiomycetidae</taxon>
        <taxon>Eurotiales</taxon>
        <taxon>Aspergillaceae</taxon>
        <taxon>Aspergillus</taxon>
        <taxon>Aspergillus subgen. Circumdati</taxon>
    </lineage>
</organism>
<feature type="domain" description="Major facilitator superfamily (MFS) profile" evidence="5">
    <location>
        <begin position="92"/>
        <end position="478"/>
    </location>
</feature>
<evidence type="ECO:0000256" key="3">
    <source>
        <dbReference type="SAM" id="MobiDB-lite"/>
    </source>
</evidence>
<dbReference type="VEuPathDB" id="FungiDB:AFLA_004799"/>
<feature type="transmembrane region" description="Helical" evidence="4">
    <location>
        <begin position="12"/>
        <end position="31"/>
    </location>
</feature>
<dbReference type="AlphaFoldDB" id="A0A7U2MHV4"/>
<keyword evidence="7" id="KW-1185">Reference proteome</keyword>
<feature type="transmembrane region" description="Helical" evidence="4">
    <location>
        <begin position="296"/>
        <end position="316"/>
    </location>
</feature>
<sequence>MDMNRIHGMRRRFSIICIILTIMSWPTKLWYTYKIPCQPDSISYYPSPINMEKDIQPPHDQSQPSEGPVQPQAQQQNVQSSPPDGGYGWVCTAAAATINAHSWGFNSAYGVFLAHYLKHNTFPGSSPLEYAFVGSLSITLLLLVSPIATISVREWGIKPIMFCGVILETASLICASFATEIWHLFLTQGVLFGMGVGFLFIPTAAVVPQWFTTKRSLASGISLSGAGLGGLIYSLATGAMIRNLGLQWAFRILGIIGFIVNTTCTLLIKDRNSTTTGHHKQTSMNLTLLRKGEYQLLLGFASFTMLGYFVLMYSLANYANEIGLNASQASIITAIFNLGQAVGRPCIGYFSDRVGRINMASSMTFLSGILALVVWTNAKSYGVLGFFAVAEGLIAGNFWATIAPLMAEVVGLKEVPAGLNILWLSIVLPCTFSEPIALEIFTGTGSYLGTQLFTGFVYLAAAGCLVALRGWKIMVDSRGAGVIGDGSERRTDGVDVLVSGMERLGFVEFCQLCFRWEVFRTEPGIYTKTKDPDFPTPAS</sequence>
<evidence type="ECO:0000313" key="6">
    <source>
        <dbReference type="EMBL" id="QRD84039.1"/>
    </source>
</evidence>
<keyword evidence="4" id="KW-1133">Transmembrane helix</keyword>
<dbReference type="PANTHER" id="PTHR11360">
    <property type="entry name" value="MONOCARBOXYLATE TRANSPORTER"/>
    <property type="match status" value="1"/>
</dbReference>
<dbReference type="Proteomes" id="UP000596276">
    <property type="component" value="Chromosome 5"/>
</dbReference>
<feature type="transmembrane region" description="Helical" evidence="4">
    <location>
        <begin position="381"/>
        <end position="400"/>
    </location>
</feature>
<feature type="transmembrane region" description="Helical" evidence="4">
    <location>
        <begin position="354"/>
        <end position="375"/>
    </location>
</feature>
<gene>
    <name evidence="6" type="ORF">F9C07_6360</name>
</gene>
<dbReference type="SUPFAM" id="SSF103473">
    <property type="entry name" value="MFS general substrate transporter"/>
    <property type="match status" value="1"/>
</dbReference>
<feature type="compositionally biased region" description="Low complexity" evidence="3">
    <location>
        <begin position="68"/>
        <end position="83"/>
    </location>
</feature>
<keyword evidence="4" id="KW-0812">Transmembrane</keyword>
<dbReference type="CDD" id="cd17352">
    <property type="entry name" value="MFS_MCT_SLC16"/>
    <property type="match status" value="1"/>
</dbReference>
<dbReference type="InterPro" id="IPR011701">
    <property type="entry name" value="MFS"/>
</dbReference>
<evidence type="ECO:0000256" key="2">
    <source>
        <dbReference type="ARBA" id="ARBA00006727"/>
    </source>
</evidence>
<evidence type="ECO:0000256" key="1">
    <source>
        <dbReference type="ARBA" id="ARBA00004141"/>
    </source>
</evidence>
<dbReference type="GO" id="GO:0016020">
    <property type="term" value="C:membrane"/>
    <property type="evidence" value="ECO:0007669"/>
    <property type="project" value="UniProtKB-SubCell"/>
</dbReference>
<feature type="region of interest" description="Disordered" evidence="3">
    <location>
        <begin position="53"/>
        <end position="83"/>
    </location>
</feature>
<keyword evidence="4" id="KW-0472">Membrane</keyword>
<dbReference type="VEuPathDB" id="FungiDB:F9C07_6360"/>
<feature type="transmembrane region" description="Helical" evidence="4">
    <location>
        <begin position="130"/>
        <end position="148"/>
    </location>
</feature>